<feature type="transmembrane region" description="Helical" evidence="1">
    <location>
        <begin position="40"/>
        <end position="59"/>
    </location>
</feature>
<keyword evidence="3" id="KW-1185">Reference proteome</keyword>
<dbReference type="Proteomes" id="UP000660380">
    <property type="component" value="Unassembled WGS sequence"/>
</dbReference>
<organism evidence="2 3">
    <name type="scientific">Scytonema hofmannii FACHB-248</name>
    <dbReference type="NCBI Taxonomy" id="1842502"/>
    <lineage>
        <taxon>Bacteria</taxon>
        <taxon>Bacillati</taxon>
        <taxon>Cyanobacteriota</taxon>
        <taxon>Cyanophyceae</taxon>
        <taxon>Nostocales</taxon>
        <taxon>Scytonemataceae</taxon>
        <taxon>Scytonema</taxon>
    </lineage>
</organism>
<keyword evidence="1" id="KW-0812">Transmembrane</keyword>
<keyword evidence="1" id="KW-0472">Membrane</keyword>
<name>A0ABR8GIV0_9CYAN</name>
<sequence>MATIQEVTQLSVAGQTTSDESSQTANEVIKPDIWKKLRGGFFLVLGYLLSPLCWWNDLLFNLPIAYGFGYMCSLFSPKLLVPCSIIGYWLSNVIGILLMQLGSVDVFQNEHKERNLKKEIFTGLVSSTVFTLVIILLIQFKILDTPLLFSNG</sequence>
<accession>A0ABR8GIV0</accession>
<dbReference type="RefSeq" id="WP_029631907.1">
    <property type="nucleotide sequence ID" value="NZ_JACJTA010000002.1"/>
</dbReference>
<feature type="transmembrane region" description="Helical" evidence="1">
    <location>
        <begin position="120"/>
        <end position="142"/>
    </location>
</feature>
<evidence type="ECO:0000313" key="3">
    <source>
        <dbReference type="Proteomes" id="UP000660380"/>
    </source>
</evidence>
<dbReference type="Pfam" id="PF25937">
    <property type="entry name" value="DUF7980"/>
    <property type="match status" value="1"/>
</dbReference>
<evidence type="ECO:0000256" key="1">
    <source>
        <dbReference type="SAM" id="Phobius"/>
    </source>
</evidence>
<proteinExistence type="predicted"/>
<evidence type="ECO:0008006" key="4">
    <source>
        <dbReference type="Google" id="ProtNLM"/>
    </source>
</evidence>
<gene>
    <name evidence="2" type="ORF">H6G81_01860</name>
</gene>
<feature type="transmembrane region" description="Helical" evidence="1">
    <location>
        <begin position="79"/>
        <end position="99"/>
    </location>
</feature>
<comment type="caution">
    <text evidence="2">The sequence shown here is derived from an EMBL/GenBank/DDBJ whole genome shotgun (WGS) entry which is preliminary data.</text>
</comment>
<dbReference type="EMBL" id="JACJTA010000002">
    <property type="protein sequence ID" value="MBD2603302.1"/>
    <property type="molecule type" value="Genomic_DNA"/>
</dbReference>
<protein>
    <recommendedName>
        <fullName evidence="4">SxtJ</fullName>
    </recommendedName>
</protein>
<dbReference type="InterPro" id="IPR058286">
    <property type="entry name" value="DUF7980"/>
</dbReference>
<reference evidence="2 3" key="1">
    <citation type="journal article" date="2020" name="ISME J.">
        <title>Comparative genomics reveals insights into cyanobacterial evolution and habitat adaptation.</title>
        <authorList>
            <person name="Chen M.Y."/>
            <person name="Teng W.K."/>
            <person name="Zhao L."/>
            <person name="Hu C.X."/>
            <person name="Zhou Y.K."/>
            <person name="Han B.P."/>
            <person name="Song L.R."/>
            <person name="Shu W.S."/>
        </authorList>
    </citation>
    <scope>NUCLEOTIDE SEQUENCE [LARGE SCALE GENOMIC DNA]</scope>
    <source>
        <strain evidence="2 3">FACHB-248</strain>
    </source>
</reference>
<keyword evidence="1" id="KW-1133">Transmembrane helix</keyword>
<evidence type="ECO:0000313" key="2">
    <source>
        <dbReference type="EMBL" id="MBD2603302.1"/>
    </source>
</evidence>